<name>A0A4P2WUB4_ECOLX</name>
<reference evidence="1" key="1">
    <citation type="journal article" date="2019" name="Appl. Environ. Microbiol.">
        <title>Acquisition of mcr-1 and Cocarriage of Virulence Genes in Avian Pathogenic Escherichia coli Isolates from Municipal Wastewater Influents in Japan.</title>
        <authorList>
            <person name="Hayashi W."/>
            <person name="Tanaka H."/>
            <person name="Taniguchi Y."/>
            <person name="Iimura M."/>
            <person name="Soga E."/>
            <person name="Kubo R."/>
            <person name="Matsuo N."/>
            <person name="Kawamura K."/>
            <person name="Arakawa Y."/>
            <person name="Nagano Y."/>
            <person name="Nagano N."/>
        </authorList>
    </citation>
    <scope>NUCLEOTIDE SEQUENCE</scope>
    <source>
        <strain evidence="1">B1</strain>
        <plasmid evidence="1">pB1</plasmid>
    </source>
</reference>
<dbReference type="AlphaFoldDB" id="A0A4P2WUB4"/>
<dbReference type="EMBL" id="LC479452">
    <property type="protein sequence ID" value="BBJ78067.1"/>
    <property type="molecule type" value="Genomic_DNA"/>
</dbReference>
<keyword evidence="1" id="KW-0614">Plasmid</keyword>
<dbReference type="RefSeq" id="WP_223369243.1">
    <property type="nucleotide sequence ID" value="NZ_CM016890.1"/>
</dbReference>
<evidence type="ECO:0000313" key="1">
    <source>
        <dbReference type="EMBL" id="BBJ78067.1"/>
    </source>
</evidence>
<organism evidence="1">
    <name type="scientific">Escherichia coli</name>
    <dbReference type="NCBI Taxonomy" id="562"/>
    <lineage>
        <taxon>Bacteria</taxon>
        <taxon>Pseudomonadati</taxon>
        <taxon>Pseudomonadota</taxon>
        <taxon>Gammaproteobacteria</taxon>
        <taxon>Enterobacterales</taxon>
        <taxon>Enterobacteriaceae</taxon>
        <taxon>Escherichia</taxon>
    </lineage>
</organism>
<geneLocation type="plasmid" evidence="1">
    <name>pB1</name>
</geneLocation>
<proteinExistence type="predicted"/>
<accession>A0A4P2WUB4</accession>
<protein>
    <submittedName>
        <fullName evidence="1">Uncharacterized protein</fullName>
    </submittedName>
</protein>
<sequence>MRVFIICIFKSKNGRIGYYGTVFSVEFQSDDSSTWKLPIGTALLTPIGQELMKICGSTPDIAYLNKFLNKINVEGSQVKLSIINM</sequence>